<dbReference type="WBParaSite" id="Pan_g47.t1">
    <property type="protein sequence ID" value="Pan_g47.t1"/>
    <property type="gene ID" value="Pan_g47"/>
</dbReference>
<evidence type="ECO:0000313" key="2">
    <source>
        <dbReference type="WBParaSite" id="Pan_g47.t1"/>
    </source>
</evidence>
<proteinExistence type="predicted"/>
<sequence>MPYPIVKLAYGLKNRLAELATPVERYELQIAAGNSSICPPKLQMYRLLKFSELHYILEFETYLDPPFLYKDDDLVLCTGHFVFTDYYNWHYSTPDLLNHVIFMPDSAVIRDYDISKNLRQTIPANVSIQNVTAADVGPEYEGDKMKGINFHLNLNDVFSTFPKLEKLSFHFSIFKKWMTDILKYQQKPLSHLILYIHDDECVDLYNWNVENLMKFIMAQKEDFCLSLEIDTEDVDQEDDVVNWFYNTLVPNTRLQVWKDDEQPPFRHINVVFVEGDELCFYLPMES</sequence>
<name>A0A7E4VZE8_PANRE</name>
<reference evidence="1" key="1">
    <citation type="journal article" date="2013" name="Genetics">
        <title>The draft genome and transcriptome of Panagrellus redivivus are shaped by the harsh demands of a free-living lifestyle.</title>
        <authorList>
            <person name="Srinivasan J."/>
            <person name="Dillman A.R."/>
            <person name="Macchietto M.G."/>
            <person name="Heikkinen L."/>
            <person name="Lakso M."/>
            <person name="Fracchia K.M."/>
            <person name="Antoshechkin I."/>
            <person name="Mortazavi A."/>
            <person name="Wong G."/>
            <person name="Sternberg P.W."/>
        </authorList>
    </citation>
    <scope>NUCLEOTIDE SEQUENCE [LARGE SCALE GENOMIC DNA]</scope>
    <source>
        <strain evidence="1">MT8872</strain>
    </source>
</reference>
<evidence type="ECO:0000313" key="1">
    <source>
        <dbReference type="Proteomes" id="UP000492821"/>
    </source>
</evidence>
<organism evidence="1 2">
    <name type="scientific">Panagrellus redivivus</name>
    <name type="common">Microworm</name>
    <dbReference type="NCBI Taxonomy" id="6233"/>
    <lineage>
        <taxon>Eukaryota</taxon>
        <taxon>Metazoa</taxon>
        <taxon>Ecdysozoa</taxon>
        <taxon>Nematoda</taxon>
        <taxon>Chromadorea</taxon>
        <taxon>Rhabditida</taxon>
        <taxon>Tylenchina</taxon>
        <taxon>Panagrolaimomorpha</taxon>
        <taxon>Panagrolaimoidea</taxon>
        <taxon>Panagrolaimidae</taxon>
        <taxon>Panagrellus</taxon>
    </lineage>
</organism>
<keyword evidence="1" id="KW-1185">Reference proteome</keyword>
<protein>
    <submittedName>
        <fullName evidence="2">FTH domain-containing protein</fullName>
    </submittedName>
</protein>
<reference evidence="2" key="2">
    <citation type="submission" date="2020-10" db="UniProtKB">
        <authorList>
            <consortium name="WormBaseParasite"/>
        </authorList>
    </citation>
    <scope>IDENTIFICATION</scope>
</reference>
<dbReference type="AlphaFoldDB" id="A0A7E4VZE8"/>
<accession>A0A7E4VZE8</accession>
<dbReference type="Proteomes" id="UP000492821">
    <property type="component" value="Unassembled WGS sequence"/>
</dbReference>